<accession>A0A5C7F0I2</accession>
<protein>
    <submittedName>
        <fullName evidence="1">Thioredoxin family protein</fullName>
    </submittedName>
</protein>
<organism evidence="1 2">
    <name type="scientific">Alkalicoccus halolimnae</name>
    <dbReference type="NCBI Taxonomy" id="1667239"/>
    <lineage>
        <taxon>Bacteria</taxon>
        <taxon>Bacillati</taxon>
        <taxon>Bacillota</taxon>
        <taxon>Bacilli</taxon>
        <taxon>Bacillales</taxon>
        <taxon>Bacillaceae</taxon>
        <taxon>Alkalicoccus</taxon>
    </lineage>
</organism>
<sequence>MWQQFMENKEVDVVAAAVDIQGASAVKPFVENGTFTCVIDAARTLPIRFQFRTVPAVIFLDKEGIIRWAQEGFSILNPDHYQLLEKLLAGEFPEALPSHQEAVAPEFRSISQQRYKEAMELLHSGAEGAALMLLDEALRYDPYDFIIRKQRWHIRYPEKFTPEIDTAWQRKKLVEERETIMG</sequence>
<dbReference type="SUPFAM" id="SSF52833">
    <property type="entry name" value="Thioredoxin-like"/>
    <property type="match status" value="1"/>
</dbReference>
<gene>
    <name evidence="1" type="ORF">FTX54_003055</name>
</gene>
<dbReference type="Proteomes" id="UP000321816">
    <property type="component" value="Chromosome"/>
</dbReference>
<evidence type="ECO:0000313" key="2">
    <source>
        <dbReference type="Proteomes" id="UP000321816"/>
    </source>
</evidence>
<proteinExistence type="predicted"/>
<reference evidence="1 2" key="1">
    <citation type="submission" date="2024-01" db="EMBL/GenBank/DDBJ databases">
        <title>Complete Genome Sequence of Alkalicoccus halolimnae BZ-SZ-XJ29T, a Moderately Halophilic Bacterium Isolated from a Salt Lake.</title>
        <authorList>
            <person name="Zhao B."/>
        </authorList>
    </citation>
    <scope>NUCLEOTIDE SEQUENCE [LARGE SCALE GENOMIC DNA]</scope>
    <source>
        <strain evidence="1 2">BZ-SZ-XJ29</strain>
    </source>
</reference>
<dbReference type="InterPro" id="IPR036249">
    <property type="entry name" value="Thioredoxin-like_sf"/>
</dbReference>
<dbReference type="EMBL" id="CP144914">
    <property type="protein sequence ID" value="WWD80560.1"/>
    <property type="molecule type" value="Genomic_DNA"/>
</dbReference>
<dbReference type="RefSeq" id="WP_187254654.1">
    <property type="nucleotide sequence ID" value="NZ_CP144914.1"/>
</dbReference>
<dbReference type="KEGG" id="ahal:FTX54_003055"/>
<evidence type="ECO:0000313" key="1">
    <source>
        <dbReference type="EMBL" id="WWD80560.1"/>
    </source>
</evidence>
<dbReference type="AlphaFoldDB" id="A0A5C7F0I2"/>
<name>A0A5C7F0I2_9BACI</name>
<keyword evidence="2" id="KW-1185">Reference proteome</keyword>
<dbReference type="Gene3D" id="3.40.30.10">
    <property type="entry name" value="Glutaredoxin"/>
    <property type="match status" value="1"/>
</dbReference>